<name>A0A0J9C000_9FIRM</name>
<dbReference type="Proteomes" id="UP000037392">
    <property type="component" value="Unassembled WGS sequence"/>
</dbReference>
<gene>
    <name evidence="1" type="ORF">HMPREF9470_03488</name>
</gene>
<dbReference type="AlphaFoldDB" id="A0A0J9C000"/>
<evidence type="ECO:0000313" key="1">
    <source>
        <dbReference type="EMBL" id="KMW17799.1"/>
    </source>
</evidence>
<comment type="caution">
    <text evidence="1">The sequence shown here is derived from an EMBL/GenBank/DDBJ whole genome shotgun (WGS) entry which is preliminary data.</text>
</comment>
<organism evidence="1 2">
    <name type="scientific">[Clostridium] citroniae WAL-19142</name>
    <dbReference type="NCBI Taxonomy" id="742734"/>
    <lineage>
        <taxon>Bacteria</taxon>
        <taxon>Bacillati</taxon>
        <taxon>Bacillota</taxon>
        <taxon>Clostridia</taxon>
        <taxon>Lachnospirales</taxon>
        <taxon>Lachnospiraceae</taxon>
        <taxon>Enterocloster</taxon>
    </lineage>
</organism>
<dbReference type="InterPro" id="IPR019646">
    <property type="entry name" value="Aminoglyc_AdlTrfase"/>
</dbReference>
<dbReference type="EMBL" id="ADLK01000026">
    <property type="protein sequence ID" value="KMW17799.1"/>
    <property type="molecule type" value="Genomic_DNA"/>
</dbReference>
<dbReference type="OrthoDB" id="9800567at2"/>
<reference evidence="1 2" key="1">
    <citation type="submission" date="2011-04" db="EMBL/GenBank/DDBJ databases">
        <title>The Genome Sequence of Clostridium citroniae WAL-19142.</title>
        <authorList>
            <consortium name="The Broad Institute Genome Sequencing Platform"/>
            <person name="Earl A."/>
            <person name="Ward D."/>
            <person name="Feldgarden M."/>
            <person name="Gevers D."/>
            <person name="Warren Y.A."/>
            <person name="Tyrrell K.L."/>
            <person name="Citron D.M."/>
            <person name="Goldstein E.J."/>
            <person name="Daigneault M."/>
            <person name="Allen-Vercoe E."/>
            <person name="Young S.K."/>
            <person name="Zeng Q."/>
            <person name="Gargeya S."/>
            <person name="Fitzgerald M."/>
            <person name="Haas B."/>
            <person name="Abouelleil A."/>
            <person name="Alvarado L."/>
            <person name="Arachchi H.M."/>
            <person name="Berlin A."/>
            <person name="Brown A."/>
            <person name="Chapman S.B."/>
            <person name="Chen Z."/>
            <person name="Dunbar C."/>
            <person name="Freedman E."/>
            <person name="Gearin G."/>
            <person name="Gellesch M."/>
            <person name="Goldberg J."/>
            <person name="Griggs A."/>
            <person name="Gujja S."/>
            <person name="Heilman E.R."/>
            <person name="Heiman D."/>
            <person name="Howarth C."/>
            <person name="Larson L."/>
            <person name="Lui A."/>
            <person name="MacDonald P.J."/>
            <person name="Mehta T."/>
            <person name="Montmayeur A."/>
            <person name="Murphy C."/>
            <person name="Neiman D."/>
            <person name="Pearson M."/>
            <person name="Priest M."/>
            <person name="Roberts A."/>
            <person name="Saif S."/>
            <person name="Shea T."/>
            <person name="Shenoy N."/>
            <person name="Sisk P."/>
            <person name="Stolte C."/>
            <person name="Sykes S."/>
            <person name="White J."/>
            <person name="Yandava C."/>
            <person name="Wortman J."/>
            <person name="Nusbaum C."/>
            <person name="Birren B."/>
        </authorList>
    </citation>
    <scope>NUCLEOTIDE SEQUENCE [LARGE SCALE GENOMIC DNA]</scope>
    <source>
        <strain evidence="1 2">WAL-19142</strain>
    </source>
</reference>
<dbReference type="RefSeq" id="WP_007857878.1">
    <property type="nucleotide sequence ID" value="NZ_KQ235880.1"/>
</dbReference>
<accession>A0A0J9C000</accession>
<dbReference type="Pfam" id="PF10706">
    <property type="entry name" value="Aminoglyc_resit"/>
    <property type="match status" value="1"/>
</dbReference>
<protein>
    <recommendedName>
        <fullName evidence="3">Aminoglycoside-2''-adenylyltransferase</fullName>
    </recommendedName>
</protein>
<proteinExistence type="predicted"/>
<dbReference type="PATRIC" id="fig|742734.4.peg.3739"/>
<sequence length="172" mass="19930">MPKKETATKEDLMDVLDLLDRLEIRYWLDGGWGVDALVGKQTREHRDIDIDFDAQYTDQLIDTLVSHGYSVTTDWRPVRIELYHPEMSYIDIHPFVISGDGKAKQADMQGGWYEFEPDYFSKTMLEGREIPCISAMGQSVFHTGYELREVDRHDIKNINSLLAQSNEERQNG</sequence>
<dbReference type="GeneID" id="93166365"/>
<evidence type="ECO:0000313" key="2">
    <source>
        <dbReference type="Proteomes" id="UP000037392"/>
    </source>
</evidence>
<evidence type="ECO:0008006" key="3">
    <source>
        <dbReference type="Google" id="ProtNLM"/>
    </source>
</evidence>
<dbReference type="Gene3D" id="3.30.460.40">
    <property type="match status" value="1"/>
</dbReference>